<organism evidence="2 3">
    <name type="scientific">Sphaerosporella brunnea</name>
    <dbReference type="NCBI Taxonomy" id="1250544"/>
    <lineage>
        <taxon>Eukaryota</taxon>
        <taxon>Fungi</taxon>
        <taxon>Dikarya</taxon>
        <taxon>Ascomycota</taxon>
        <taxon>Pezizomycotina</taxon>
        <taxon>Pezizomycetes</taxon>
        <taxon>Pezizales</taxon>
        <taxon>Pyronemataceae</taxon>
        <taxon>Sphaerosporella</taxon>
    </lineage>
</organism>
<comment type="caution">
    <text evidence="2">The sequence shown here is derived from an EMBL/GenBank/DDBJ whole genome shotgun (WGS) entry which is preliminary data.</text>
</comment>
<feature type="compositionally biased region" description="Polar residues" evidence="1">
    <location>
        <begin position="347"/>
        <end position="361"/>
    </location>
</feature>
<feature type="region of interest" description="Disordered" evidence="1">
    <location>
        <begin position="618"/>
        <end position="754"/>
    </location>
</feature>
<feature type="compositionally biased region" description="Basic and acidic residues" evidence="1">
    <location>
        <begin position="719"/>
        <end position="737"/>
    </location>
</feature>
<name>A0A5J5EI88_9PEZI</name>
<dbReference type="PANTHER" id="PTHR42068">
    <property type="entry name" value="YALI0B18964P"/>
    <property type="match status" value="1"/>
</dbReference>
<gene>
    <name evidence="2" type="ORF">FN846DRAFT_399162</name>
</gene>
<feature type="compositionally biased region" description="Basic and acidic residues" evidence="1">
    <location>
        <begin position="109"/>
        <end position="120"/>
    </location>
</feature>
<dbReference type="InParanoid" id="A0A5J5EI88"/>
<feature type="compositionally biased region" description="Polar residues" evidence="1">
    <location>
        <begin position="28"/>
        <end position="49"/>
    </location>
</feature>
<reference evidence="2 3" key="1">
    <citation type="submission" date="2019-09" db="EMBL/GenBank/DDBJ databases">
        <title>Draft genome of the ectomycorrhizal ascomycete Sphaerosporella brunnea.</title>
        <authorList>
            <consortium name="DOE Joint Genome Institute"/>
            <person name="Benucci G.M."/>
            <person name="Marozzi G."/>
            <person name="Antonielli L."/>
            <person name="Sanchez S."/>
            <person name="Marco P."/>
            <person name="Wang X."/>
            <person name="Falini L.B."/>
            <person name="Barry K."/>
            <person name="Haridas S."/>
            <person name="Lipzen A."/>
            <person name="Labutti K."/>
            <person name="Grigoriev I.V."/>
            <person name="Murat C."/>
            <person name="Martin F."/>
            <person name="Albertini E."/>
            <person name="Donnini D."/>
            <person name="Bonito G."/>
        </authorList>
    </citation>
    <scope>NUCLEOTIDE SEQUENCE [LARGE SCALE GENOMIC DNA]</scope>
    <source>
        <strain evidence="2 3">Sb_GMNB300</strain>
    </source>
</reference>
<evidence type="ECO:0000256" key="1">
    <source>
        <dbReference type="SAM" id="MobiDB-lite"/>
    </source>
</evidence>
<feature type="compositionally biased region" description="Polar residues" evidence="1">
    <location>
        <begin position="59"/>
        <end position="78"/>
    </location>
</feature>
<feature type="region of interest" description="Disordered" evidence="1">
    <location>
        <begin position="300"/>
        <end position="361"/>
    </location>
</feature>
<feature type="compositionally biased region" description="Acidic residues" evidence="1">
    <location>
        <begin position="241"/>
        <end position="257"/>
    </location>
</feature>
<dbReference type="PANTHER" id="PTHR42068:SF1">
    <property type="entry name" value="YALI0B18964P"/>
    <property type="match status" value="1"/>
</dbReference>
<sequence length="754" mass="80387">MDLDRPSNTESSPYHWASKPSDDLLGSPATSSPRNSRNLTPGQKSTPNHSHTDSLGAPKSSTQKRNSGETGLKRSSTAYVDEDAMVVANSVRARPQPNQTKSSPAAIRRLSDKSKDRDSGWEETSSSDHSLRSSGSSRDTALTSPTMSRGNTETYGKLELSSSDATLKAKQSTLVGVQLTDEPVEDDLDGSFTAAAALAAKYESEPSPKQAPTNRVMTRAQFERIQQQQDDQRRLSGKGADDDDDDSDVSDYEEEAEIEKTKELARQRARQEAHLSVYRQQMMKMSGTDPSDVPLLGMNRPGSVSTSALPLMDPGSSEKNSDEEDEEVPLGILMAHGFPTKNRPPTRLSNASSQPNLRAMAQSQQLPVFARNLPQDPYNVGASLVNPMNRMPLSFGVGSDARSVAGGSMYNGMPPSQPPPGRGPGGLVGEIVRAEEQKAFRRGLGGTGAQYMPSQPQIPSDPFKQDPFDRPASRGGGGLLGNVHSPMGMQGNGTMGGMMGGNMGMGGMGMGGMGGMGMGGMGMGMSIQQDQTHAQMAAMQQQYMQMHMQMMQMQLQMQNNAQQQMMSPMMPMMGQQSRPSSMMSMQHPMGSLGGGLGVPQASQQRAMSMVGGQFPQLPPLGQPSYAPSIAPSMGGGNGFLGPPQGYTPSIAPSERSTIGQPSRYRPVSYAPGSTAEGRTNTLTSGSAGADWNRKSHVPSRLGKSAVDDDEDDESGWAELNKKRQEKADDWKRKKEGGLKSFGSGATSSNGSSAP</sequence>
<evidence type="ECO:0000313" key="2">
    <source>
        <dbReference type="EMBL" id="KAA8894646.1"/>
    </source>
</evidence>
<evidence type="ECO:0000313" key="3">
    <source>
        <dbReference type="Proteomes" id="UP000326924"/>
    </source>
</evidence>
<dbReference type="EMBL" id="VXIS01000321">
    <property type="protein sequence ID" value="KAA8894646.1"/>
    <property type="molecule type" value="Genomic_DNA"/>
</dbReference>
<feature type="compositionally biased region" description="Basic and acidic residues" evidence="1">
    <location>
        <begin position="258"/>
        <end position="267"/>
    </location>
</feature>
<feature type="compositionally biased region" description="Polar residues" evidence="1">
    <location>
        <begin position="138"/>
        <end position="159"/>
    </location>
</feature>
<feature type="region of interest" description="Disordered" evidence="1">
    <location>
        <begin position="201"/>
        <end position="267"/>
    </location>
</feature>
<proteinExistence type="predicted"/>
<feature type="compositionally biased region" description="Low complexity" evidence="1">
    <location>
        <begin position="740"/>
        <end position="754"/>
    </location>
</feature>
<feature type="region of interest" description="Disordered" evidence="1">
    <location>
        <begin position="1"/>
        <end position="159"/>
    </location>
</feature>
<dbReference type="OrthoDB" id="5396252at2759"/>
<keyword evidence="3" id="KW-1185">Reference proteome</keyword>
<dbReference type="Proteomes" id="UP000326924">
    <property type="component" value="Unassembled WGS sequence"/>
</dbReference>
<accession>A0A5J5EI88</accession>
<dbReference type="AlphaFoldDB" id="A0A5J5EI88"/>
<protein>
    <submittedName>
        <fullName evidence="2">Uncharacterized protein</fullName>
    </submittedName>
</protein>
<feature type="compositionally biased region" description="Polar residues" evidence="1">
    <location>
        <begin position="676"/>
        <end position="686"/>
    </location>
</feature>